<feature type="domain" description="Glucose-methanol-choline oxidoreductase N-terminal" evidence="3">
    <location>
        <begin position="283"/>
        <end position="297"/>
    </location>
</feature>
<protein>
    <recommendedName>
        <fullName evidence="3">Glucose-methanol-choline oxidoreductase N-terminal domain-containing protein</fullName>
    </recommendedName>
</protein>
<dbReference type="InterPro" id="IPR012132">
    <property type="entry name" value="GMC_OxRdtase"/>
</dbReference>
<dbReference type="Pfam" id="PF00732">
    <property type="entry name" value="GMC_oxred_N"/>
    <property type="match status" value="1"/>
</dbReference>
<dbReference type="PIRSF" id="PIRSF000137">
    <property type="entry name" value="Alcohol_oxidase"/>
    <property type="match status" value="1"/>
</dbReference>
<dbReference type="InterPro" id="IPR036188">
    <property type="entry name" value="FAD/NAD-bd_sf"/>
</dbReference>
<gene>
    <name evidence="4" type="ORF">V5O48_017090</name>
</gene>
<name>A0ABR3EQ58_9AGAR</name>
<dbReference type="EMBL" id="JBAHYK010002502">
    <property type="protein sequence ID" value="KAL0564942.1"/>
    <property type="molecule type" value="Genomic_DNA"/>
</dbReference>
<dbReference type="PANTHER" id="PTHR11552">
    <property type="entry name" value="GLUCOSE-METHANOL-CHOLINE GMC OXIDOREDUCTASE"/>
    <property type="match status" value="1"/>
</dbReference>
<dbReference type="Gene3D" id="3.50.50.60">
    <property type="entry name" value="FAD/NAD(P)-binding domain"/>
    <property type="match status" value="1"/>
</dbReference>
<sequence>MSFPAVEPPGLYETYDYIIIGGGSAGCVLANRLSKPQAPKSRTPSVLLLERGTTSDSFKSRIPLLSVHWASDASILRTWTTVPQEYVNNREFALLGGNVFGGTSKVNGTLYMRGYPGEWDSWCQGKGWEGWRYENMERYLVKSEKNLDENLVGKQYHGSDGEWPNRSLPTLWSERTAHIVKASSALGLPYVEDLNSPTRPAHGFSKLRFNVDAAGNRATVSSCFLPPGLVKDRKEYLHVSLQAAVHRIEIKGDRAEGVWVQKADGTGPTRLIKARREVILCGGAISSPQILMLSGIGPEEHLKHHGIPVQKSLPGVGCQLQDHLFVPIEYQVPIRESYLRLQSGLWSFIKEVILYILWGIGLLVNASTMDGVFFVQTRLLDADAGYRVSGYRKEDMDAALPENLPDLEILPAGAGGKAPKGAGSLSVCAVSLRPHSKGTVQLASSDPFAPCIVDPKYLSDERDLVFFRKGIKFVLALKHQLHLQGYPVTDLHVPKGTSDAELDAFLRAECATGYHYTSTCRMAPEHDGGVVDERLRVYGVKGLRVSDASVIPVSPSTHTAAVTMAVAEKCADMVLEDAKGV</sequence>
<dbReference type="InterPro" id="IPR007867">
    <property type="entry name" value="GMC_OxRtase_C"/>
</dbReference>
<organism evidence="4 5">
    <name type="scientific">Marasmius crinis-equi</name>
    <dbReference type="NCBI Taxonomy" id="585013"/>
    <lineage>
        <taxon>Eukaryota</taxon>
        <taxon>Fungi</taxon>
        <taxon>Dikarya</taxon>
        <taxon>Basidiomycota</taxon>
        <taxon>Agaricomycotina</taxon>
        <taxon>Agaricomycetes</taxon>
        <taxon>Agaricomycetidae</taxon>
        <taxon>Agaricales</taxon>
        <taxon>Marasmiineae</taxon>
        <taxon>Marasmiaceae</taxon>
        <taxon>Marasmius</taxon>
    </lineage>
</organism>
<comment type="cofactor">
    <cofactor evidence="1">
        <name>FAD</name>
        <dbReference type="ChEBI" id="CHEBI:57692"/>
    </cofactor>
</comment>
<dbReference type="Proteomes" id="UP001465976">
    <property type="component" value="Unassembled WGS sequence"/>
</dbReference>
<proteinExistence type="inferred from homology"/>
<dbReference type="SUPFAM" id="SSF54373">
    <property type="entry name" value="FAD-linked reductases, C-terminal domain"/>
    <property type="match status" value="1"/>
</dbReference>
<evidence type="ECO:0000256" key="2">
    <source>
        <dbReference type="ARBA" id="ARBA00010790"/>
    </source>
</evidence>
<comment type="caution">
    <text evidence="4">The sequence shown here is derived from an EMBL/GenBank/DDBJ whole genome shotgun (WGS) entry which is preliminary data.</text>
</comment>
<evidence type="ECO:0000256" key="1">
    <source>
        <dbReference type="ARBA" id="ARBA00001974"/>
    </source>
</evidence>
<dbReference type="SUPFAM" id="SSF51905">
    <property type="entry name" value="FAD/NAD(P)-binding domain"/>
    <property type="match status" value="1"/>
</dbReference>
<evidence type="ECO:0000313" key="5">
    <source>
        <dbReference type="Proteomes" id="UP001465976"/>
    </source>
</evidence>
<accession>A0ABR3EQ58</accession>
<dbReference type="Pfam" id="PF05199">
    <property type="entry name" value="GMC_oxred_C"/>
    <property type="match status" value="1"/>
</dbReference>
<comment type="similarity">
    <text evidence="2">Belongs to the GMC oxidoreductase family.</text>
</comment>
<reference evidence="4 5" key="1">
    <citation type="submission" date="2024-02" db="EMBL/GenBank/DDBJ databases">
        <title>A draft genome for the cacao thread blight pathogen Marasmius crinis-equi.</title>
        <authorList>
            <person name="Cohen S.P."/>
            <person name="Baruah I.K."/>
            <person name="Amoako-Attah I."/>
            <person name="Bukari Y."/>
            <person name="Meinhardt L.W."/>
            <person name="Bailey B.A."/>
        </authorList>
    </citation>
    <scope>NUCLEOTIDE SEQUENCE [LARGE SCALE GENOMIC DNA]</scope>
    <source>
        <strain evidence="4 5">GH-76</strain>
    </source>
</reference>
<evidence type="ECO:0000259" key="3">
    <source>
        <dbReference type="PROSITE" id="PS00624"/>
    </source>
</evidence>
<dbReference type="PANTHER" id="PTHR11552:SF219">
    <property type="entry name" value="GLUCOSE-METHANOL-CHOLINE OXIDOREDUCTASE N-TERMINAL DOMAIN-CONTAINING PROTEIN"/>
    <property type="match status" value="1"/>
</dbReference>
<keyword evidence="5" id="KW-1185">Reference proteome</keyword>
<dbReference type="Gene3D" id="3.30.560.10">
    <property type="entry name" value="Glucose Oxidase, domain 3"/>
    <property type="match status" value="1"/>
</dbReference>
<dbReference type="PROSITE" id="PS00624">
    <property type="entry name" value="GMC_OXRED_2"/>
    <property type="match status" value="1"/>
</dbReference>
<dbReference type="InterPro" id="IPR000172">
    <property type="entry name" value="GMC_OxRdtase_N"/>
</dbReference>
<evidence type="ECO:0000313" key="4">
    <source>
        <dbReference type="EMBL" id="KAL0564942.1"/>
    </source>
</evidence>